<comment type="caution">
    <text evidence="2">The sequence shown here is derived from an EMBL/GenBank/DDBJ whole genome shotgun (WGS) entry which is preliminary data.</text>
</comment>
<sequence>MECEAVMRLHSVVPNVDQVLAMTHAQLAHAILRALLVEKRAANVVNFGGRDPPLRFHPQDVQIDGYPQEQAGAVDLAVAEAWAWMDRELILVVSDFLTPGWRKLSRVGEQFLAAADPAPLLAARQIDRTNLHPALQGEALDNFLRGAYDVSVFCAFRDVEVAVRKASGLPETRLGIQLMADAFNPTGGPLRDTGIAAGEQTAMMNLFQGAIGLFKNPGSHRYVQVDAKAAAELLILASHLLALVDARTPRA</sequence>
<dbReference type="EMBL" id="SLWQ01000002">
    <property type="protein sequence ID" value="TCO41747.1"/>
    <property type="molecule type" value="Genomic_DNA"/>
</dbReference>
<evidence type="ECO:0000259" key="1">
    <source>
        <dbReference type="Pfam" id="PF09509"/>
    </source>
</evidence>
<dbReference type="AlphaFoldDB" id="A0A4R2IBY6"/>
<keyword evidence="3" id="KW-1185">Reference proteome</keyword>
<evidence type="ECO:0000313" key="3">
    <source>
        <dbReference type="Proteomes" id="UP000294862"/>
    </source>
</evidence>
<reference evidence="2 3" key="1">
    <citation type="journal article" date="2015" name="Stand. Genomic Sci.">
        <title>Genomic Encyclopedia of Bacterial and Archaeal Type Strains, Phase III: the genomes of soil and plant-associated and newly described type strains.</title>
        <authorList>
            <person name="Whitman W.B."/>
            <person name="Woyke T."/>
            <person name="Klenk H.P."/>
            <person name="Zhou Y."/>
            <person name="Lilburn T.G."/>
            <person name="Beck B.J."/>
            <person name="De Vos P."/>
            <person name="Vandamme P."/>
            <person name="Eisen J.A."/>
            <person name="Garrity G."/>
            <person name="Hugenholtz P."/>
            <person name="Kyrpides N.C."/>
        </authorList>
    </citation>
    <scope>NUCLEOTIDE SEQUENCE [LARGE SCALE GENOMIC DNA]</scope>
    <source>
        <strain evidence="2 3">A3</strain>
    </source>
</reference>
<accession>A0A4R2IBY6</accession>
<evidence type="ECO:0000313" key="2">
    <source>
        <dbReference type="EMBL" id="TCO41747.1"/>
    </source>
</evidence>
<protein>
    <submittedName>
        <fullName evidence="2">Uncharacterized protein (TIGR02391 family)</fullName>
    </submittedName>
</protein>
<organism evidence="2 3">
    <name type="scientific">Dokdonella fugitiva</name>
    <dbReference type="NCBI Taxonomy" id="328517"/>
    <lineage>
        <taxon>Bacteria</taxon>
        <taxon>Pseudomonadati</taxon>
        <taxon>Pseudomonadota</taxon>
        <taxon>Gammaproteobacteria</taxon>
        <taxon>Lysobacterales</taxon>
        <taxon>Rhodanobacteraceae</taxon>
        <taxon>Dokdonella</taxon>
    </lineage>
</organism>
<name>A0A4R2IBY6_9GAMM</name>
<dbReference type="Proteomes" id="UP000294862">
    <property type="component" value="Unassembled WGS sequence"/>
</dbReference>
<dbReference type="Pfam" id="PF09509">
    <property type="entry name" value="Hypoth_Ymh"/>
    <property type="match status" value="1"/>
</dbReference>
<gene>
    <name evidence="2" type="ORF">EV148_10297</name>
</gene>
<dbReference type="InterPro" id="IPR012654">
    <property type="entry name" value="CHP02391"/>
</dbReference>
<feature type="domain" description="Conserved hypothetical protein CHP02391" evidence="1">
    <location>
        <begin position="130"/>
        <end position="242"/>
    </location>
</feature>
<proteinExistence type="predicted"/>
<dbReference type="NCBIfam" id="TIGR02391">
    <property type="entry name" value="hypoth_ymh"/>
    <property type="match status" value="1"/>
</dbReference>